<evidence type="ECO:0008006" key="3">
    <source>
        <dbReference type="Google" id="ProtNLM"/>
    </source>
</evidence>
<dbReference type="Proteomes" id="UP000249590">
    <property type="component" value="Unassembled WGS sequence"/>
</dbReference>
<sequence length="65" mass="6953">MELTDNTERPVWGVKAIAEVIGLGEKATYYLVAEGKLPVKRVGKRHCAFPSALRAALRADGGEAA</sequence>
<dbReference type="EMBL" id="QHHQ01000004">
    <property type="protein sequence ID" value="RAH99869.1"/>
    <property type="molecule type" value="Genomic_DNA"/>
</dbReference>
<dbReference type="RefSeq" id="WP_111348212.1">
    <property type="nucleotide sequence ID" value="NZ_QHHQ01000004.1"/>
</dbReference>
<dbReference type="OrthoDB" id="7774611at2"/>
<reference evidence="1 2" key="1">
    <citation type="submission" date="2018-05" db="EMBL/GenBank/DDBJ databases">
        <title>Acuticoccus sediminis sp. nov., isolated from deep-sea sediment of Indian Ocean.</title>
        <authorList>
            <person name="Liu X."/>
            <person name="Lai Q."/>
            <person name="Du Y."/>
            <person name="Sun F."/>
            <person name="Zhang X."/>
            <person name="Wang S."/>
            <person name="Shao Z."/>
        </authorList>
    </citation>
    <scope>NUCLEOTIDE SEQUENCE [LARGE SCALE GENOMIC DNA]</scope>
    <source>
        <strain evidence="1 2">PTG4-2</strain>
    </source>
</reference>
<protein>
    <recommendedName>
        <fullName evidence="3">Excisionase family DNA binding protein</fullName>
    </recommendedName>
</protein>
<proteinExistence type="predicted"/>
<evidence type="ECO:0000313" key="2">
    <source>
        <dbReference type="Proteomes" id="UP000249590"/>
    </source>
</evidence>
<keyword evidence="2" id="KW-1185">Reference proteome</keyword>
<gene>
    <name evidence="1" type="ORF">DLJ53_19180</name>
</gene>
<evidence type="ECO:0000313" key="1">
    <source>
        <dbReference type="EMBL" id="RAH99869.1"/>
    </source>
</evidence>
<organism evidence="1 2">
    <name type="scientific">Acuticoccus sediminis</name>
    <dbReference type="NCBI Taxonomy" id="2184697"/>
    <lineage>
        <taxon>Bacteria</taxon>
        <taxon>Pseudomonadati</taxon>
        <taxon>Pseudomonadota</taxon>
        <taxon>Alphaproteobacteria</taxon>
        <taxon>Hyphomicrobiales</taxon>
        <taxon>Amorphaceae</taxon>
        <taxon>Acuticoccus</taxon>
    </lineage>
</organism>
<comment type="caution">
    <text evidence="1">The sequence shown here is derived from an EMBL/GenBank/DDBJ whole genome shotgun (WGS) entry which is preliminary data.</text>
</comment>
<dbReference type="AlphaFoldDB" id="A0A8B2NU61"/>
<name>A0A8B2NU61_9HYPH</name>
<accession>A0A8B2NU61</accession>